<dbReference type="Pfam" id="PF00557">
    <property type="entry name" value="Peptidase_M24"/>
    <property type="match status" value="1"/>
</dbReference>
<dbReference type="InterPro" id="IPR029149">
    <property type="entry name" value="Creatin/AminoP/Spt16_N"/>
</dbReference>
<evidence type="ECO:0000313" key="2">
    <source>
        <dbReference type="EMBL" id="ACZ42135.1"/>
    </source>
</evidence>
<feature type="domain" description="Peptidase M24" evidence="1">
    <location>
        <begin position="135"/>
        <end position="328"/>
    </location>
</feature>
<name>D1CBH0_THET1</name>
<dbReference type="PANTHER" id="PTHR46112:SF2">
    <property type="entry name" value="XAA-PRO AMINOPEPTIDASE P-RELATED"/>
    <property type="match status" value="1"/>
</dbReference>
<sequence length="363" mass="40826">MNELDQKLEAIRQLLENSQLDALVLRRVSSFAWATCGASSYVNTASELGTATIVITQDSKYLITNRIEAPRLSKEEKLEEQGWTFIVDDWYSEQTSLSKLIVGKRVGADFSSKDFVDVSIDIARLRSRLLLPEQERFRQLGKICAEAMNAAIHKITPGQSEHEIAAILAYETESRGAWPIVDLVAVDDRVYDYRHPLPTDKRLSKYAMLVLCGRKWGLVCSITRLIHFGKLPEDLAIKQSAVANVDAALIHHTRPNTRLSDVFTHAIHAYKQNGFADEWKLHHQGGIAGYESREFFGTPTSQEIVYEGQAYAWNPSITGVKSEDTILVGADNNEVLTDITDWPKIEVDIDGHKIYRPAILEIS</sequence>
<dbReference type="SUPFAM" id="SSF55920">
    <property type="entry name" value="Creatinase/aminopeptidase"/>
    <property type="match status" value="1"/>
</dbReference>
<dbReference type="HOGENOM" id="CLU_053687_0_0_0"/>
<dbReference type="Gene3D" id="3.40.350.10">
    <property type="entry name" value="Creatinase/prolidase N-terminal domain"/>
    <property type="match status" value="1"/>
</dbReference>
<dbReference type="PANTHER" id="PTHR46112">
    <property type="entry name" value="AMINOPEPTIDASE"/>
    <property type="match status" value="1"/>
</dbReference>
<dbReference type="RefSeq" id="WP_012875170.1">
    <property type="nucleotide sequence ID" value="NC_013525.1"/>
</dbReference>
<dbReference type="EMBL" id="CP001825">
    <property type="protein sequence ID" value="ACZ42135.1"/>
    <property type="molecule type" value="Genomic_DNA"/>
</dbReference>
<dbReference type="SUPFAM" id="SSF53092">
    <property type="entry name" value="Creatinase/prolidase N-terminal domain"/>
    <property type="match status" value="1"/>
</dbReference>
<organism evidence="2 3">
    <name type="scientific">Thermobaculum terrenum (strain ATCC BAA-798 / CCMEE 7001 / YNP1)</name>
    <dbReference type="NCBI Taxonomy" id="525904"/>
    <lineage>
        <taxon>Bacteria</taxon>
        <taxon>Bacillati</taxon>
        <taxon>Chloroflexota</taxon>
        <taxon>Chloroflexia</taxon>
        <taxon>Candidatus Thermobaculales</taxon>
        <taxon>Candidatus Thermobaculaceae</taxon>
        <taxon>Thermobaculum</taxon>
    </lineage>
</organism>
<evidence type="ECO:0000313" key="3">
    <source>
        <dbReference type="Proteomes" id="UP000000323"/>
    </source>
</evidence>
<dbReference type="STRING" id="525904.Tter_1227"/>
<reference evidence="3" key="1">
    <citation type="journal article" date="2010" name="Stand. Genomic Sci.">
        <title>Complete genome sequence of 'Thermobaculum terrenum' type strain (YNP1).</title>
        <authorList>
            <person name="Kiss H."/>
            <person name="Cleland D."/>
            <person name="Lapidus A."/>
            <person name="Lucas S."/>
            <person name="Glavina Del Rio T."/>
            <person name="Nolan M."/>
            <person name="Tice H."/>
            <person name="Han C."/>
            <person name="Goodwin L."/>
            <person name="Pitluck S."/>
            <person name="Liolios K."/>
            <person name="Ivanova N."/>
            <person name="Mavromatis K."/>
            <person name="Ovchinnikova G."/>
            <person name="Pati A."/>
            <person name="Chen A."/>
            <person name="Palaniappan K."/>
            <person name="Land M."/>
            <person name="Hauser L."/>
            <person name="Chang Y."/>
            <person name="Jeffries C."/>
            <person name="Lu M."/>
            <person name="Brettin T."/>
            <person name="Detter J."/>
            <person name="Goker M."/>
            <person name="Tindall B."/>
            <person name="Beck B."/>
            <person name="McDermott T."/>
            <person name="Woyke T."/>
            <person name="Bristow J."/>
            <person name="Eisen J."/>
            <person name="Markowitz V."/>
            <person name="Hugenholtz P."/>
            <person name="Kyrpides N."/>
            <person name="Klenk H."/>
            <person name="Cheng J."/>
        </authorList>
    </citation>
    <scope>NUCLEOTIDE SEQUENCE [LARGE SCALE GENOMIC DNA]</scope>
    <source>
        <strain evidence="3">ATCC BAA-798 / YNP1</strain>
    </source>
</reference>
<accession>D1CBH0</accession>
<dbReference type="KEGG" id="ttr:Tter_1227"/>
<dbReference type="InterPro" id="IPR050659">
    <property type="entry name" value="Peptidase_M24B"/>
</dbReference>
<dbReference type="OrthoDB" id="4850044at2"/>
<dbReference type="Proteomes" id="UP000000323">
    <property type="component" value="Chromosome 1"/>
</dbReference>
<gene>
    <name evidence="2" type="ordered locus">Tter_1227</name>
</gene>
<dbReference type="AlphaFoldDB" id="D1CBH0"/>
<protein>
    <submittedName>
        <fullName evidence="2">Peptidase M24</fullName>
    </submittedName>
</protein>
<dbReference type="Gene3D" id="3.90.230.10">
    <property type="entry name" value="Creatinase/methionine aminopeptidase superfamily"/>
    <property type="match status" value="1"/>
</dbReference>
<dbReference type="InterPro" id="IPR000994">
    <property type="entry name" value="Pept_M24"/>
</dbReference>
<keyword evidence="3" id="KW-1185">Reference proteome</keyword>
<evidence type="ECO:0000259" key="1">
    <source>
        <dbReference type="Pfam" id="PF00557"/>
    </source>
</evidence>
<dbReference type="InterPro" id="IPR036005">
    <property type="entry name" value="Creatinase/aminopeptidase-like"/>
</dbReference>
<proteinExistence type="predicted"/>
<dbReference type="CDD" id="cd01066">
    <property type="entry name" value="APP_MetAP"/>
    <property type="match status" value="1"/>
</dbReference>
<dbReference type="eggNOG" id="COG0006">
    <property type="taxonomic scope" value="Bacteria"/>
</dbReference>